<evidence type="ECO:0000256" key="3">
    <source>
        <dbReference type="ARBA" id="ARBA00023125"/>
    </source>
</evidence>
<dbReference type="SUPFAM" id="SSF47413">
    <property type="entry name" value="lambda repressor-like DNA-binding domains"/>
    <property type="match status" value="1"/>
</dbReference>
<dbReference type="GO" id="GO:0003677">
    <property type="term" value="F:DNA binding"/>
    <property type="evidence" value="ECO:0007669"/>
    <property type="project" value="UniProtKB-KW"/>
</dbReference>
<organism evidence="6 7">
    <name type="scientific">Rhizobium favelukesii</name>
    <dbReference type="NCBI Taxonomy" id="348824"/>
    <lineage>
        <taxon>Bacteria</taxon>
        <taxon>Pseudomonadati</taxon>
        <taxon>Pseudomonadota</taxon>
        <taxon>Alphaproteobacteria</taxon>
        <taxon>Hyphomicrobiales</taxon>
        <taxon>Rhizobiaceae</taxon>
        <taxon>Rhizobium/Agrobacterium group</taxon>
        <taxon>Rhizobium</taxon>
    </lineage>
</organism>
<dbReference type="Pfam" id="PF06114">
    <property type="entry name" value="Peptidase_M78"/>
    <property type="match status" value="1"/>
</dbReference>
<keyword evidence="3" id="KW-0238">DNA-binding</keyword>
<dbReference type="EMBL" id="HG916852">
    <property type="protein sequence ID" value="CDM56530.1"/>
    <property type="molecule type" value="Genomic_DNA"/>
</dbReference>
<dbReference type="HOGENOM" id="CLU_046383_0_0_5"/>
<proteinExistence type="inferred from homology"/>
<dbReference type="CDD" id="cd00093">
    <property type="entry name" value="HTH_XRE"/>
    <property type="match status" value="1"/>
</dbReference>
<keyword evidence="7" id="KW-1185">Reference proteome</keyword>
<dbReference type="Gene3D" id="1.10.260.40">
    <property type="entry name" value="lambda repressor-like DNA-binding domains"/>
    <property type="match status" value="1"/>
</dbReference>
<dbReference type="AlphaFoldDB" id="W6R832"/>
<dbReference type="Pfam" id="PF01381">
    <property type="entry name" value="HTH_3"/>
    <property type="match status" value="1"/>
</dbReference>
<dbReference type="GO" id="GO:0003700">
    <property type="term" value="F:DNA-binding transcription factor activity"/>
    <property type="evidence" value="ECO:0007669"/>
    <property type="project" value="TreeGrafter"/>
</dbReference>
<dbReference type="RefSeq" id="WP_024312972.1">
    <property type="nucleotide sequence ID" value="NZ_ATTO01000002.1"/>
</dbReference>
<dbReference type="InterPro" id="IPR026281">
    <property type="entry name" value="HTH_RamB"/>
</dbReference>
<dbReference type="InterPro" id="IPR001387">
    <property type="entry name" value="Cro/C1-type_HTH"/>
</dbReference>
<dbReference type="eggNOG" id="COG1396">
    <property type="taxonomic scope" value="Bacteria"/>
</dbReference>
<dbReference type="GO" id="GO:0005829">
    <property type="term" value="C:cytosol"/>
    <property type="evidence" value="ECO:0007669"/>
    <property type="project" value="TreeGrafter"/>
</dbReference>
<evidence type="ECO:0000313" key="6">
    <source>
        <dbReference type="EMBL" id="CDM56530.1"/>
    </source>
</evidence>
<evidence type="ECO:0000256" key="2">
    <source>
        <dbReference type="ARBA" id="ARBA00023015"/>
    </source>
</evidence>
<protein>
    <submittedName>
        <fullName evidence="6">HTH-type transcriptional regulatory protein PF1851</fullName>
    </submittedName>
</protein>
<dbReference type="Pfam" id="PF09856">
    <property type="entry name" value="ScfRs"/>
    <property type="match status" value="1"/>
</dbReference>
<evidence type="ECO:0000256" key="1">
    <source>
        <dbReference type="ARBA" id="ARBA00007227"/>
    </source>
</evidence>
<dbReference type="SMART" id="SM00530">
    <property type="entry name" value="HTH_XRE"/>
    <property type="match status" value="1"/>
</dbReference>
<evidence type="ECO:0000256" key="4">
    <source>
        <dbReference type="ARBA" id="ARBA00023163"/>
    </source>
</evidence>
<dbReference type="PATRIC" id="fig|348824.6.peg.919"/>
<dbReference type="eggNOG" id="COG3800">
    <property type="taxonomic scope" value="Bacteria"/>
</dbReference>
<keyword evidence="4" id="KW-0804">Transcription</keyword>
<reference evidence="6" key="1">
    <citation type="submission" date="2013-11" db="EMBL/GenBank/DDBJ databases">
        <title>Draft genome sequence of the broad-host-range Rhizobium sp. LPU83 strain, a member of the low-genetic diversity Oregon-like Rhizobium sp. group.</title>
        <authorList>
            <person name="Wibberg D."/>
            <person name="Puehler A."/>
            <person name="Schlueter A."/>
        </authorList>
    </citation>
    <scope>NUCLEOTIDE SEQUENCE [LARGE SCALE GENOMIC DNA]</scope>
    <source>
        <strain evidence="6">LPU83</strain>
    </source>
</reference>
<dbReference type="PANTHER" id="PTHR46797">
    <property type="entry name" value="HTH-TYPE TRANSCRIPTIONAL REGULATOR"/>
    <property type="match status" value="1"/>
</dbReference>
<dbReference type="PROSITE" id="PS50943">
    <property type="entry name" value="HTH_CROC1"/>
    <property type="match status" value="1"/>
</dbReference>
<dbReference type="InterPro" id="IPR010359">
    <property type="entry name" value="IrrE_HExxH"/>
</dbReference>
<dbReference type="Proteomes" id="UP000019443">
    <property type="component" value="Chromosome"/>
</dbReference>
<sequence length="470" mass="51140">MAERKIFAGPKVRRIRNGLGLTQSAMAEELGISPSYLNLIERNQRPLTVQLLLKLSSVYKVDLEELRDESGGSLNQLREIFADPLLAGELPGNQELVEVAEAAPNAASGIVKLYRAYREQAARLSDLTSLTAGAGQMPLAGARLPADEVRDVLERRSAYFPELEDAAEAFSARFAETRDLPTAFKEWLQAERGISVRVLPVHVMPGLRRRFDRHSMRLFVSERLSPADQAHEIAIEVATLALRDAILAELDGLALSTPEAKRIARFELCRHGALALAMPYAPFLAAAQGSRYDVDTLRSRFGVSYAQAATRLVMLQRPGASGIPFFMIEIDAAGHRLRRAGAQGFPHSRFGGGCPKLNIHAAFLQPGQILAETVEMPDGASYLTVSRTLEGPNVAFCERVRRTALLIGCEAAAGEASVYGQVATAQRPVAIGPACRLCERRGCLARAEPPVTRPLGLDEMVAGLSSFDFQ</sequence>
<dbReference type="KEGG" id="rhl:LPU83_0852"/>
<comment type="similarity">
    <text evidence="1">Belongs to the short-chain fatty acyl-CoA assimilation regulator (ScfR) family.</text>
</comment>
<dbReference type="InterPro" id="IPR018653">
    <property type="entry name" value="ScfR_C"/>
</dbReference>
<accession>W6R832</accession>
<dbReference type="PIRSF" id="PIRSF019251">
    <property type="entry name" value="Rv0465c"/>
    <property type="match status" value="1"/>
</dbReference>
<evidence type="ECO:0000259" key="5">
    <source>
        <dbReference type="PROSITE" id="PS50943"/>
    </source>
</evidence>
<feature type="domain" description="HTH cro/C1-type" evidence="5">
    <location>
        <begin position="12"/>
        <end position="66"/>
    </location>
</feature>
<gene>
    <name evidence="6" type="ORF">LPU83_0852</name>
</gene>
<keyword evidence="2" id="KW-0805">Transcription regulation</keyword>
<evidence type="ECO:0000313" key="7">
    <source>
        <dbReference type="Proteomes" id="UP000019443"/>
    </source>
</evidence>
<dbReference type="PANTHER" id="PTHR46797:SF23">
    <property type="entry name" value="HTH-TYPE TRANSCRIPTIONAL REGULATOR SUTR"/>
    <property type="match status" value="1"/>
</dbReference>
<name>W6R832_9HYPH</name>
<dbReference type="InterPro" id="IPR010982">
    <property type="entry name" value="Lambda_DNA-bd_dom_sf"/>
</dbReference>
<dbReference type="InterPro" id="IPR050807">
    <property type="entry name" value="TransReg_Diox_bact_type"/>
</dbReference>